<keyword evidence="5" id="KW-0496">Mitochondrion</keyword>
<dbReference type="SUPFAM" id="SSF56112">
    <property type="entry name" value="Protein kinase-like (PK-like)"/>
    <property type="match status" value="1"/>
</dbReference>
<keyword evidence="4" id="KW-0809">Transit peptide</keyword>
<evidence type="ECO:0000313" key="8">
    <source>
        <dbReference type="Proteomes" id="UP000234474"/>
    </source>
</evidence>
<dbReference type="OMA" id="WNGAVPP"/>
<dbReference type="GeneID" id="36539556"/>
<evidence type="ECO:0000256" key="4">
    <source>
        <dbReference type="ARBA" id="ARBA00022946"/>
    </source>
</evidence>
<comment type="subcellular location">
    <subcellularLocation>
        <location evidence="1">Mitochondrion</location>
    </subcellularLocation>
</comment>
<reference evidence="8" key="1">
    <citation type="journal article" date="2018" name="Proc. Natl. Acad. Sci. U.S.A.">
        <title>Linking secondary metabolites to gene clusters through genome sequencing of six diverse Aspergillus species.</title>
        <authorList>
            <person name="Kaerboelling I."/>
            <person name="Vesth T.C."/>
            <person name="Frisvad J.C."/>
            <person name="Nybo J.L."/>
            <person name="Theobald S."/>
            <person name="Kuo A."/>
            <person name="Bowyer P."/>
            <person name="Matsuda Y."/>
            <person name="Mondo S."/>
            <person name="Lyhne E.K."/>
            <person name="Kogle M.E."/>
            <person name="Clum A."/>
            <person name="Lipzen A."/>
            <person name="Salamov A."/>
            <person name="Ngan C.Y."/>
            <person name="Daum C."/>
            <person name="Chiniquy J."/>
            <person name="Barry K."/>
            <person name="LaButti K."/>
            <person name="Haridas S."/>
            <person name="Simmons B.A."/>
            <person name="Magnuson J.K."/>
            <person name="Mortensen U.H."/>
            <person name="Larsen T.O."/>
            <person name="Grigoriev I.V."/>
            <person name="Baker S.E."/>
            <person name="Andersen M.R."/>
        </authorList>
    </citation>
    <scope>NUCLEOTIDE SEQUENCE [LARGE SCALE GENOMIC DNA]</scope>
    <source>
        <strain evidence="8">IBT 16806</strain>
    </source>
</reference>
<sequence length="432" mass="49172">MLFRSVGFLRVPTIVSTRSRSKRHVQDDGSDSNYYRYTGGRWLFNEAQQLAARYVRFNIRPLVAIEPPSCIRIEKLPEGNFNKSLLLTMANGSQVVARFPNPNCGIPHYTTASEVATMDLFVLKALFGELVRAEYIVMEKVPGSSLAHVWPQLSNGQKRDIIQAIVKFEAKIVNLRLGGICGIKHLLALGLKDTCQRWVLGPTTDRRFFDDGRGELCLDRGHWNTAEEYITAICNRGYQPDCALKLSVCRDVLKVVDYIPPHDDCQVPVLWHKDLNLDNMFLDPERPTEINAHVVPLFDQITYPTFLDYKEPEPEGLNTPTLPENFEELDNDAKKHARKLLNPPYKDLLMKLASTWDELISSKGGPACPLVYSAAGIERQQELERKWVDGIRLMDNVLESLGGAVRRWDGWMSHEDYEALKQKTCCCLRTVH</sequence>
<dbReference type="PANTHER" id="PTHR36091">
    <property type="entry name" value="ALTERED INHERITANCE OF MITOCHONDRIA PROTEIN 9, MITOCHONDRIAL"/>
    <property type="match status" value="1"/>
</dbReference>
<evidence type="ECO:0000256" key="2">
    <source>
        <dbReference type="ARBA" id="ARBA00005543"/>
    </source>
</evidence>
<name>A0A2I1BWH7_ASPN1</name>
<dbReference type="Proteomes" id="UP000234474">
    <property type="component" value="Unassembled WGS sequence"/>
</dbReference>
<dbReference type="OrthoDB" id="2906425at2759"/>
<dbReference type="RefSeq" id="XP_024678338.1">
    <property type="nucleotide sequence ID" value="XM_024832220.1"/>
</dbReference>
<comment type="similarity">
    <text evidence="2">Belongs to the AIM9 family.</text>
</comment>
<evidence type="ECO:0000313" key="7">
    <source>
        <dbReference type="EMBL" id="PKX89743.1"/>
    </source>
</evidence>
<evidence type="ECO:0000256" key="5">
    <source>
        <dbReference type="ARBA" id="ARBA00023128"/>
    </source>
</evidence>
<dbReference type="InterPro" id="IPR011009">
    <property type="entry name" value="Kinase-like_dom_sf"/>
</dbReference>
<evidence type="ECO:0000256" key="6">
    <source>
        <dbReference type="ARBA" id="ARBA00031849"/>
    </source>
</evidence>
<proteinExistence type="inferred from homology"/>
<dbReference type="VEuPathDB" id="FungiDB:P174DRAFT_515774"/>
<dbReference type="GO" id="GO:0005739">
    <property type="term" value="C:mitochondrion"/>
    <property type="evidence" value="ECO:0007669"/>
    <property type="project" value="UniProtKB-SubCell"/>
</dbReference>
<dbReference type="InterPro" id="IPR051035">
    <property type="entry name" value="Mito_inheritance_9"/>
</dbReference>
<comment type="caution">
    <text evidence="7">The sequence shown here is derived from an EMBL/GenBank/DDBJ whole genome shotgun (WGS) entry which is preliminary data.</text>
</comment>
<protein>
    <recommendedName>
        <fullName evidence="3">Altered inheritance of mitochondria protein 9, mitochondrial</fullName>
    </recommendedName>
    <alternativeName>
        <fullName evidence="6">Found in mitochondrial proteome protein 29</fullName>
    </alternativeName>
</protein>
<evidence type="ECO:0000256" key="1">
    <source>
        <dbReference type="ARBA" id="ARBA00004173"/>
    </source>
</evidence>
<dbReference type="STRING" id="1392255.A0A2I1BWH7"/>
<dbReference type="EMBL" id="MSZS01000009">
    <property type="protein sequence ID" value="PKX89743.1"/>
    <property type="molecule type" value="Genomic_DNA"/>
</dbReference>
<keyword evidence="8" id="KW-1185">Reference proteome</keyword>
<evidence type="ECO:0000256" key="3">
    <source>
        <dbReference type="ARBA" id="ARBA00016197"/>
    </source>
</evidence>
<accession>A0A2I1BWH7</accession>
<gene>
    <name evidence="7" type="ORF">P174DRAFT_515774</name>
</gene>
<dbReference type="AlphaFoldDB" id="A0A2I1BWH7"/>
<dbReference type="PANTHER" id="PTHR36091:SF1">
    <property type="entry name" value="ALTERED INHERITANCE OF MITOCHONDRIA PROTEIN 9, MITOCHONDRIAL"/>
    <property type="match status" value="1"/>
</dbReference>
<organism evidence="7 8">
    <name type="scientific">Aspergillus novofumigatus (strain IBT 16806)</name>
    <dbReference type="NCBI Taxonomy" id="1392255"/>
    <lineage>
        <taxon>Eukaryota</taxon>
        <taxon>Fungi</taxon>
        <taxon>Dikarya</taxon>
        <taxon>Ascomycota</taxon>
        <taxon>Pezizomycotina</taxon>
        <taxon>Eurotiomycetes</taxon>
        <taxon>Eurotiomycetidae</taxon>
        <taxon>Eurotiales</taxon>
        <taxon>Aspergillaceae</taxon>
        <taxon>Aspergillus</taxon>
        <taxon>Aspergillus subgen. Fumigati</taxon>
    </lineage>
</organism>